<proteinExistence type="predicted"/>
<protein>
    <submittedName>
        <fullName evidence="1">Uncharacterized protein</fullName>
    </submittedName>
</protein>
<evidence type="ECO:0000313" key="1">
    <source>
        <dbReference type="EMBL" id="MBU5483535.1"/>
    </source>
</evidence>
<accession>A0ABS6EGD9</accession>
<keyword evidence="2" id="KW-1185">Reference proteome</keyword>
<name>A0ABS6EGD9_9CLOT</name>
<sequence length="94" mass="11079">MKKNKYIIVFILSLFIVLIGFLKVSSALPTFIKNKSNFKVYFTERPFDLTIETKNYIMYFNEKSIDNIQNSVHETFNQIVQWSKDKLESSTEGI</sequence>
<reference evidence="1 2" key="1">
    <citation type="submission" date="2021-06" db="EMBL/GenBank/DDBJ databases">
        <authorList>
            <person name="Sun Q."/>
            <person name="Li D."/>
        </authorList>
    </citation>
    <scope>NUCLEOTIDE SEQUENCE [LARGE SCALE GENOMIC DNA]</scope>
    <source>
        <strain evidence="1 2">MSJ-11</strain>
    </source>
</reference>
<dbReference type="RefSeq" id="WP_216437903.1">
    <property type="nucleotide sequence ID" value="NZ_JAHLQF010000001.1"/>
</dbReference>
<comment type="caution">
    <text evidence="1">The sequence shown here is derived from an EMBL/GenBank/DDBJ whole genome shotgun (WGS) entry which is preliminary data.</text>
</comment>
<organism evidence="1 2">
    <name type="scientific">Clostridium mobile</name>
    <dbReference type="NCBI Taxonomy" id="2841512"/>
    <lineage>
        <taxon>Bacteria</taxon>
        <taxon>Bacillati</taxon>
        <taxon>Bacillota</taxon>
        <taxon>Clostridia</taxon>
        <taxon>Eubacteriales</taxon>
        <taxon>Clostridiaceae</taxon>
        <taxon>Clostridium</taxon>
    </lineage>
</organism>
<dbReference type="Proteomes" id="UP000726170">
    <property type="component" value="Unassembled WGS sequence"/>
</dbReference>
<evidence type="ECO:0000313" key="2">
    <source>
        <dbReference type="Proteomes" id="UP000726170"/>
    </source>
</evidence>
<gene>
    <name evidence="1" type="ORF">KQI86_04285</name>
</gene>
<dbReference type="EMBL" id="JAHLQF010000001">
    <property type="protein sequence ID" value="MBU5483535.1"/>
    <property type="molecule type" value="Genomic_DNA"/>
</dbReference>